<dbReference type="PANTHER" id="PTHR33048:SF47">
    <property type="entry name" value="INTEGRAL MEMBRANE PROTEIN-RELATED"/>
    <property type="match status" value="1"/>
</dbReference>
<dbReference type="RefSeq" id="XP_044721362.1">
    <property type="nucleotide sequence ID" value="XM_044862748.1"/>
</dbReference>
<feature type="transmembrane region" description="Helical" evidence="7">
    <location>
        <begin position="128"/>
        <end position="150"/>
    </location>
</feature>
<keyword evidence="4 7" id="KW-0472">Membrane</keyword>
<feature type="transmembrane region" description="Helical" evidence="7">
    <location>
        <begin position="44"/>
        <end position="66"/>
    </location>
</feature>
<dbReference type="Proteomes" id="UP000824596">
    <property type="component" value="Unassembled WGS sequence"/>
</dbReference>
<dbReference type="GO" id="GO:0016020">
    <property type="term" value="C:membrane"/>
    <property type="evidence" value="ECO:0007669"/>
    <property type="project" value="UniProtKB-SubCell"/>
</dbReference>
<evidence type="ECO:0000313" key="10">
    <source>
        <dbReference type="Proteomes" id="UP000824596"/>
    </source>
</evidence>
<feature type="transmembrane region" description="Helical" evidence="7">
    <location>
        <begin position="210"/>
        <end position="232"/>
    </location>
</feature>
<keyword evidence="2 7" id="KW-0812">Transmembrane</keyword>
<dbReference type="OrthoDB" id="5417844at2759"/>
<gene>
    <name evidence="9" type="ORF">HRG_04277</name>
</gene>
<dbReference type="AlphaFoldDB" id="A0A9P8MZ19"/>
<feature type="region of interest" description="Disordered" evidence="6">
    <location>
        <begin position="299"/>
        <end position="366"/>
    </location>
</feature>
<feature type="transmembrane region" description="Helical" evidence="7">
    <location>
        <begin position="97"/>
        <end position="116"/>
    </location>
</feature>
<protein>
    <recommendedName>
        <fullName evidence="8">Rhodopsin domain-containing protein</fullName>
    </recommendedName>
</protein>
<evidence type="ECO:0000256" key="4">
    <source>
        <dbReference type="ARBA" id="ARBA00023136"/>
    </source>
</evidence>
<proteinExistence type="inferred from homology"/>
<evidence type="ECO:0000256" key="7">
    <source>
        <dbReference type="SAM" id="Phobius"/>
    </source>
</evidence>
<evidence type="ECO:0000256" key="5">
    <source>
        <dbReference type="ARBA" id="ARBA00038359"/>
    </source>
</evidence>
<dbReference type="InterPro" id="IPR052337">
    <property type="entry name" value="SAT4-like"/>
</dbReference>
<feature type="transmembrane region" description="Helical" evidence="7">
    <location>
        <begin position="252"/>
        <end position="270"/>
    </location>
</feature>
<accession>A0A9P8MZ19</accession>
<feature type="transmembrane region" description="Helical" evidence="7">
    <location>
        <begin position="12"/>
        <end position="32"/>
    </location>
</feature>
<dbReference type="PANTHER" id="PTHR33048">
    <property type="entry name" value="PTH11-LIKE INTEGRAL MEMBRANE PROTEIN (AFU_ORTHOLOGUE AFUA_5G11245)"/>
    <property type="match status" value="1"/>
</dbReference>
<evidence type="ECO:0000256" key="1">
    <source>
        <dbReference type="ARBA" id="ARBA00004141"/>
    </source>
</evidence>
<organism evidence="9 10">
    <name type="scientific">Hirsutella rhossiliensis</name>
    <dbReference type="NCBI Taxonomy" id="111463"/>
    <lineage>
        <taxon>Eukaryota</taxon>
        <taxon>Fungi</taxon>
        <taxon>Dikarya</taxon>
        <taxon>Ascomycota</taxon>
        <taxon>Pezizomycotina</taxon>
        <taxon>Sordariomycetes</taxon>
        <taxon>Hypocreomycetidae</taxon>
        <taxon>Hypocreales</taxon>
        <taxon>Ophiocordycipitaceae</taxon>
        <taxon>Hirsutella</taxon>
    </lineage>
</organism>
<feature type="transmembrane region" description="Helical" evidence="7">
    <location>
        <begin position="180"/>
        <end position="198"/>
    </location>
</feature>
<evidence type="ECO:0000256" key="3">
    <source>
        <dbReference type="ARBA" id="ARBA00022989"/>
    </source>
</evidence>
<feature type="domain" description="Rhodopsin" evidence="8">
    <location>
        <begin position="28"/>
        <end position="270"/>
    </location>
</feature>
<dbReference type="EMBL" id="JAIZPD010000004">
    <property type="protein sequence ID" value="KAH0963849.1"/>
    <property type="molecule type" value="Genomic_DNA"/>
</dbReference>
<reference evidence="9" key="1">
    <citation type="submission" date="2021-09" db="EMBL/GenBank/DDBJ databases">
        <title>A high-quality genome of the endoparasitic fungus Hirsutella rhossiliensis with a comparison of Hirsutella genomes reveals transposable elements contributing to genome size variation.</title>
        <authorList>
            <person name="Lin R."/>
            <person name="Jiao Y."/>
            <person name="Sun X."/>
            <person name="Ling J."/>
            <person name="Xie B."/>
            <person name="Cheng X."/>
        </authorList>
    </citation>
    <scope>NUCLEOTIDE SEQUENCE</scope>
    <source>
        <strain evidence="9">HR02</strain>
    </source>
</reference>
<comment type="similarity">
    <text evidence="5">Belongs to the SAT4 family.</text>
</comment>
<sequence length="366" mass="40635">MRALTESGRDNLGACIAMIILTTLATIARFAVKTSRHQAPTGADWLCLLSMPLFYTYCGLIIHFIVDTSLYGSFDIEPTRGLVELRNLLKTTYASEILFGLIITIAKLSILWLYYTIFSGANSTLNKLVIKGAAVACLVWFVVATFVVVFQCNPIHAYWDNYVMKPWCFSSPRLLLGYEMTNLFFDVAILCIPVPIVWKLRLSSFKKMGVLVIFLLGAFVCVASIVRLSMIWHPPDVDKGVDFSPTMMWSTIQLGLAIICACLPTLGPLLPTISTPFEYIGSWTASLWSRSSPNSSGRGYKISNQYEMPDAGNKPPSSSQHERDNMGFHGSSRSWAHGSSGDGHVDHKVERMPPKGIMVDRDVRVA</sequence>
<evidence type="ECO:0000256" key="6">
    <source>
        <dbReference type="SAM" id="MobiDB-lite"/>
    </source>
</evidence>
<keyword evidence="10" id="KW-1185">Reference proteome</keyword>
<name>A0A9P8MZ19_9HYPO</name>
<feature type="compositionally biased region" description="Basic and acidic residues" evidence="6">
    <location>
        <begin position="343"/>
        <end position="366"/>
    </location>
</feature>
<dbReference type="InterPro" id="IPR049326">
    <property type="entry name" value="Rhodopsin_dom_fungi"/>
</dbReference>
<comment type="caution">
    <text evidence="9">The sequence shown here is derived from an EMBL/GenBank/DDBJ whole genome shotgun (WGS) entry which is preliminary data.</text>
</comment>
<evidence type="ECO:0000259" key="8">
    <source>
        <dbReference type="Pfam" id="PF20684"/>
    </source>
</evidence>
<keyword evidence="3 7" id="KW-1133">Transmembrane helix</keyword>
<evidence type="ECO:0000256" key="2">
    <source>
        <dbReference type="ARBA" id="ARBA00022692"/>
    </source>
</evidence>
<evidence type="ECO:0000313" key="9">
    <source>
        <dbReference type="EMBL" id="KAH0963849.1"/>
    </source>
</evidence>
<dbReference type="GeneID" id="68353406"/>
<dbReference type="Pfam" id="PF20684">
    <property type="entry name" value="Fung_rhodopsin"/>
    <property type="match status" value="1"/>
</dbReference>
<comment type="subcellular location">
    <subcellularLocation>
        <location evidence="1">Membrane</location>
        <topology evidence="1">Multi-pass membrane protein</topology>
    </subcellularLocation>
</comment>